<name>A0A0L7KI48_OPEBR</name>
<dbReference type="Proteomes" id="UP000037510">
    <property type="component" value="Unassembled WGS sequence"/>
</dbReference>
<organism evidence="2 3">
    <name type="scientific">Operophtera brumata</name>
    <name type="common">Winter moth</name>
    <name type="synonym">Phalaena brumata</name>
    <dbReference type="NCBI Taxonomy" id="104452"/>
    <lineage>
        <taxon>Eukaryota</taxon>
        <taxon>Metazoa</taxon>
        <taxon>Ecdysozoa</taxon>
        <taxon>Arthropoda</taxon>
        <taxon>Hexapoda</taxon>
        <taxon>Insecta</taxon>
        <taxon>Pterygota</taxon>
        <taxon>Neoptera</taxon>
        <taxon>Endopterygota</taxon>
        <taxon>Lepidoptera</taxon>
        <taxon>Glossata</taxon>
        <taxon>Ditrysia</taxon>
        <taxon>Geometroidea</taxon>
        <taxon>Geometridae</taxon>
        <taxon>Larentiinae</taxon>
        <taxon>Operophtera</taxon>
    </lineage>
</organism>
<dbReference type="Gene3D" id="3.80.10.10">
    <property type="entry name" value="Ribonuclease Inhibitor"/>
    <property type="match status" value="1"/>
</dbReference>
<proteinExistence type="predicted"/>
<sequence>MNTTKHDGMVQENFRVKEYVTKADDKSKKSTKTKSAVVPQQSTHHIDSQEERDESGSQQSSESGEIVVTAVQDSALRLVELSFDRCKEIPRLLMQIIALCVPYQPYLTRLTVRRVPFGGEALYEIAKLLSLSHLTDVCLDDSPVREKNYHSLLEQEQLRCLSLARCSLDDDDCVIIAAKLAHPLPASRNITVLSLVSNIISDVGACALAEALRSNRKLQHLNLAGNRVSDAGACALFRSMTEFPLTYGELIMKRQRIFQYLQLRKEVYLQLITELTASAIDRSADESSRGPRRRTAANPARGRKAGGAASAMSSAPSAYDLATRAEFMANEQVGSFVDPFSLEETVTREGYVYSLGNTTLCFLNLAYNDLGYASVVALRDVLQYQGALVRKTGLGLVRVVLDGNLLPAACNEYSAIQDLLERALSLTYIAYWTFTPLRYHSFVRKAPPGRLSSFLQCIFDKTSEEPNLE</sequence>
<dbReference type="STRING" id="104452.A0A0L7KI48"/>
<evidence type="ECO:0000256" key="1">
    <source>
        <dbReference type="SAM" id="MobiDB-lite"/>
    </source>
</evidence>
<feature type="region of interest" description="Disordered" evidence="1">
    <location>
        <begin position="21"/>
        <end position="64"/>
    </location>
</feature>
<accession>A0A0L7KI48</accession>
<feature type="region of interest" description="Disordered" evidence="1">
    <location>
        <begin position="283"/>
        <end position="311"/>
    </location>
</feature>
<evidence type="ECO:0000313" key="2">
    <source>
        <dbReference type="EMBL" id="KOB62750.1"/>
    </source>
</evidence>
<comment type="caution">
    <text evidence="2">The sequence shown here is derived from an EMBL/GenBank/DDBJ whole genome shotgun (WGS) entry which is preliminary data.</text>
</comment>
<feature type="compositionally biased region" description="Low complexity" evidence="1">
    <location>
        <begin position="296"/>
        <end position="311"/>
    </location>
</feature>
<dbReference type="SMART" id="SM00368">
    <property type="entry name" value="LRR_RI"/>
    <property type="match status" value="4"/>
</dbReference>
<protein>
    <recommendedName>
        <fullName evidence="4">Leucine-rich repeat-containing protein 71</fullName>
    </recommendedName>
</protein>
<dbReference type="PANTHER" id="PTHR46984">
    <property type="entry name" value="LEUCINE-RICH REPEAT-CONTAINING PROTEIN 71"/>
    <property type="match status" value="1"/>
</dbReference>
<gene>
    <name evidence="2" type="ORF">OBRU01_25027</name>
</gene>
<evidence type="ECO:0008006" key="4">
    <source>
        <dbReference type="Google" id="ProtNLM"/>
    </source>
</evidence>
<dbReference type="InterPro" id="IPR053040">
    <property type="entry name" value="LRR-containing_protein_71"/>
</dbReference>
<dbReference type="Pfam" id="PF13516">
    <property type="entry name" value="LRR_6"/>
    <property type="match status" value="3"/>
</dbReference>
<dbReference type="EMBL" id="JTDY01009768">
    <property type="protein sequence ID" value="KOB62750.1"/>
    <property type="molecule type" value="Genomic_DNA"/>
</dbReference>
<evidence type="ECO:0000313" key="3">
    <source>
        <dbReference type="Proteomes" id="UP000037510"/>
    </source>
</evidence>
<dbReference type="AlphaFoldDB" id="A0A0L7KI48"/>
<reference evidence="2 3" key="1">
    <citation type="journal article" date="2015" name="Genome Biol. Evol.">
        <title>The genome of winter moth (Operophtera brumata) provides a genomic perspective on sexual dimorphism and phenology.</title>
        <authorList>
            <person name="Derks M.F."/>
            <person name="Smit S."/>
            <person name="Salis L."/>
            <person name="Schijlen E."/>
            <person name="Bossers A."/>
            <person name="Mateman C."/>
            <person name="Pijl A.S."/>
            <person name="de Ridder D."/>
            <person name="Groenen M.A."/>
            <person name="Visser M.E."/>
            <person name="Megens H.J."/>
        </authorList>
    </citation>
    <scope>NUCLEOTIDE SEQUENCE [LARGE SCALE GENOMIC DNA]</scope>
    <source>
        <strain evidence="2">WM2013NL</strain>
        <tissue evidence="2">Head and thorax</tissue>
    </source>
</reference>
<dbReference type="PANTHER" id="PTHR46984:SF1">
    <property type="entry name" value="LEUCINE-RICH REPEAT-CONTAINING PROTEIN 71"/>
    <property type="match status" value="1"/>
</dbReference>
<dbReference type="InterPro" id="IPR001611">
    <property type="entry name" value="Leu-rich_rpt"/>
</dbReference>
<dbReference type="SUPFAM" id="SSF52047">
    <property type="entry name" value="RNI-like"/>
    <property type="match status" value="1"/>
</dbReference>
<keyword evidence="3" id="KW-1185">Reference proteome</keyword>
<dbReference type="InterPro" id="IPR032675">
    <property type="entry name" value="LRR_dom_sf"/>
</dbReference>